<organism evidence="4 5">
    <name type="scientific">Eiseniibacteriota bacterium</name>
    <dbReference type="NCBI Taxonomy" id="2212470"/>
    <lineage>
        <taxon>Bacteria</taxon>
        <taxon>Candidatus Eiseniibacteriota</taxon>
    </lineage>
</organism>
<dbReference type="Gene3D" id="3.40.605.10">
    <property type="entry name" value="Aldehyde Dehydrogenase, Chain A, domain 1"/>
    <property type="match status" value="1"/>
</dbReference>
<accession>A0A7Y2EAA2</accession>
<dbReference type="PIRSF" id="PIRSF036410">
    <property type="entry name" value="EutE_PduP"/>
    <property type="match status" value="1"/>
</dbReference>
<keyword evidence="1" id="KW-0560">Oxidoreductase</keyword>
<dbReference type="AlphaFoldDB" id="A0A7Y2EAA2"/>
<evidence type="ECO:0000313" key="5">
    <source>
        <dbReference type="Proteomes" id="UP000547674"/>
    </source>
</evidence>
<dbReference type="Pfam" id="PF00171">
    <property type="entry name" value="Aldedh"/>
    <property type="match status" value="1"/>
</dbReference>
<keyword evidence="2" id="KW-0520">NAD</keyword>
<dbReference type="PANTHER" id="PTHR11699">
    <property type="entry name" value="ALDEHYDE DEHYDROGENASE-RELATED"/>
    <property type="match status" value="1"/>
</dbReference>
<dbReference type="GO" id="GO:0008774">
    <property type="term" value="F:acetaldehyde dehydrogenase (acetylating) activity"/>
    <property type="evidence" value="ECO:0007669"/>
    <property type="project" value="InterPro"/>
</dbReference>
<dbReference type="InterPro" id="IPR016161">
    <property type="entry name" value="Ald_DH/histidinol_DH"/>
</dbReference>
<dbReference type="InterPro" id="IPR015590">
    <property type="entry name" value="Aldehyde_DH_dom"/>
</dbReference>
<evidence type="ECO:0000259" key="3">
    <source>
        <dbReference type="Pfam" id="PF00171"/>
    </source>
</evidence>
<evidence type="ECO:0000313" key="4">
    <source>
        <dbReference type="EMBL" id="NNF08129.1"/>
    </source>
</evidence>
<dbReference type="EMBL" id="JABDJR010000618">
    <property type="protein sequence ID" value="NNF08129.1"/>
    <property type="molecule type" value="Genomic_DNA"/>
</dbReference>
<dbReference type="NCBIfam" id="NF011927">
    <property type="entry name" value="PRK15398.1"/>
    <property type="match status" value="1"/>
</dbReference>
<dbReference type="SUPFAM" id="SSF53720">
    <property type="entry name" value="ALDH-like"/>
    <property type="match status" value="1"/>
</dbReference>
<feature type="domain" description="Aldehyde dehydrogenase" evidence="3">
    <location>
        <begin position="42"/>
        <end position="299"/>
    </location>
</feature>
<proteinExistence type="predicted"/>
<dbReference type="InterPro" id="IPR016162">
    <property type="entry name" value="Ald_DH_N"/>
</dbReference>
<dbReference type="Proteomes" id="UP000547674">
    <property type="component" value="Unassembled WGS sequence"/>
</dbReference>
<name>A0A7Y2EAA2_UNCEI</name>
<dbReference type="InterPro" id="IPR016163">
    <property type="entry name" value="Ald_DH_C"/>
</dbReference>
<dbReference type="InterPro" id="IPR012408">
    <property type="entry name" value="Acetald_propionald_DH-rel"/>
</dbReference>
<gene>
    <name evidence="4" type="ORF">HKN21_15300</name>
</gene>
<reference evidence="4 5" key="1">
    <citation type="submission" date="2020-03" db="EMBL/GenBank/DDBJ databases">
        <title>Metabolic flexibility allows generalist bacteria to become dominant in a frequently disturbed ecosystem.</title>
        <authorList>
            <person name="Chen Y.-J."/>
            <person name="Leung P.M."/>
            <person name="Bay S.K."/>
            <person name="Hugenholtz P."/>
            <person name="Kessler A.J."/>
            <person name="Shelley G."/>
            <person name="Waite D.W."/>
            <person name="Cook P.L."/>
            <person name="Greening C."/>
        </authorList>
    </citation>
    <scope>NUCLEOTIDE SEQUENCE [LARGE SCALE GENOMIC DNA]</scope>
    <source>
        <strain evidence="4">SS_bin_28</strain>
    </source>
</reference>
<sequence length="477" mass="50876">MEVSNEKIQAVVKEVLSNFQEPKKPPVGNAAPVSMGSGGIFADVDSAVEAARDAQLALVEGSLDKRYDMVSQMRVAMRHNAELLAWMAREETGLGRYETKIEKNLLCANKTPGPEDLEPLVQTGDHGLTLMELAPFGVVASITPTTNPTATIINNSISIISAGNAVVYNPHPNAKNCSAKTVQLLNQAIVAAGGPANLITCVANPSIESAQQLLRHPLIRLNLVTGGPGVVKEAMKAGKRVIAAGPGNPPAVVDETADLDRAGADIVRGGSFDNQVVCTTEKEVICVDSVADQLKKSMIRAGAFELNPLQIKKLEKVIFKELRAPSKPGVINKDFIGKDAAVILDAIGVKAPADTRMVLVDVPVEHPLVWTEQMMPVMPLARVGNVDQAIALAKKAEHGFRHTAAMHSRNIDALSKMARTMDCSIFVKNGSSLAGLGAGGEGFTSFSIASPTGEGMTRARTFTRWRRCVLVDRFRIV</sequence>
<comment type="caution">
    <text evidence="4">The sequence shown here is derived from an EMBL/GenBank/DDBJ whole genome shotgun (WGS) entry which is preliminary data.</text>
</comment>
<evidence type="ECO:0000256" key="2">
    <source>
        <dbReference type="ARBA" id="ARBA00023027"/>
    </source>
</evidence>
<dbReference type="Gene3D" id="3.40.309.10">
    <property type="entry name" value="Aldehyde Dehydrogenase, Chain A, domain 2"/>
    <property type="match status" value="1"/>
</dbReference>
<evidence type="ECO:0000256" key="1">
    <source>
        <dbReference type="ARBA" id="ARBA00023002"/>
    </source>
</evidence>
<protein>
    <submittedName>
        <fullName evidence="4">Aldehyde dehydrogenase EutE</fullName>
    </submittedName>
</protein>